<evidence type="ECO:0000259" key="6">
    <source>
        <dbReference type="PROSITE" id="PS51145"/>
    </source>
</evidence>
<dbReference type="Proteomes" id="UP000092024">
    <property type="component" value="Unassembled WGS sequence"/>
</dbReference>
<dbReference type="CDD" id="cd00063">
    <property type="entry name" value="FN3"/>
    <property type="match status" value="1"/>
</dbReference>
<dbReference type="SUPFAM" id="SSF53774">
    <property type="entry name" value="Glutaminase/Asparaginase"/>
    <property type="match status" value="1"/>
</dbReference>
<dbReference type="PIRSF" id="PIRSF001220">
    <property type="entry name" value="L-ASNase_gatD"/>
    <property type="match status" value="1"/>
</dbReference>
<dbReference type="InterPro" id="IPR001119">
    <property type="entry name" value="SLH_dom"/>
</dbReference>
<dbReference type="SMART" id="SM00060">
    <property type="entry name" value="FN3"/>
    <property type="match status" value="1"/>
</dbReference>
<feature type="binding site" evidence="4">
    <location>
        <begin position="150"/>
        <end position="151"/>
    </location>
    <ligand>
        <name>substrate</name>
    </ligand>
</feature>
<dbReference type="PIRSF" id="PIRSF500176">
    <property type="entry name" value="L_ASNase"/>
    <property type="match status" value="1"/>
</dbReference>
<dbReference type="OrthoDB" id="504962at2"/>
<dbReference type="SUPFAM" id="SSF49265">
    <property type="entry name" value="Fibronectin type III"/>
    <property type="match status" value="1"/>
</dbReference>
<dbReference type="PROSITE" id="PS50853">
    <property type="entry name" value="FN3"/>
    <property type="match status" value="1"/>
</dbReference>
<feature type="binding site" evidence="4">
    <location>
        <position position="119"/>
    </location>
    <ligand>
        <name>substrate</name>
    </ligand>
</feature>
<dbReference type="InterPro" id="IPR004550">
    <property type="entry name" value="AsnASE_II"/>
</dbReference>
<organism evidence="8 9">
    <name type="scientific">Paenibacillus oryzae</name>
    <dbReference type="NCBI Taxonomy" id="1844972"/>
    <lineage>
        <taxon>Bacteria</taxon>
        <taxon>Bacillati</taxon>
        <taxon>Bacillota</taxon>
        <taxon>Bacilli</taxon>
        <taxon>Bacillales</taxon>
        <taxon>Paenibacillaceae</taxon>
        <taxon>Paenibacillus</taxon>
    </lineage>
</organism>
<name>A0A1A5YQG3_9BACL</name>
<dbReference type="InterPro" id="IPR013783">
    <property type="entry name" value="Ig-like_fold"/>
</dbReference>
<dbReference type="Pfam" id="PF00395">
    <property type="entry name" value="SLH"/>
    <property type="match status" value="3"/>
</dbReference>
<dbReference type="Gene3D" id="3.40.50.40">
    <property type="match status" value="1"/>
</dbReference>
<comment type="caution">
    <text evidence="8">The sequence shown here is derived from an EMBL/GenBank/DDBJ whole genome shotgun (WGS) entry which is preliminary data.</text>
</comment>
<dbReference type="Pfam" id="PF00041">
    <property type="entry name" value="fn3"/>
    <property type="match status" value="1"/>
</dbReference>
<dbReference type="InterPro" id="IPR040919">
    <property type="entry name" value="Asparaginase_C"/>
</dbReference>
<feature type="domain" description="SLH" evidence="7">
    <location>
        <begin position="701"/>
        <end position="764"/>
    </location>
</feature>
<evidence type="ECO:0000256" key="2">
    <source>
        <dbReference type="ARBA" id="ARBA00022801"/>
    </source>
</evidence>
<dbReference type="PANTHER" id="PTHR11707">
    <property type="entry name" value="L-ASPARAGINASE"/>
    <property type="match status" value="1"/>
</dbReference>
<dbReference type="GO" id="GO:0004067">
    <property type="term" value="F:asparaginase activity"/>
    <property type="evidence" value="ECO:0007669"/>
    <property type="project" value="UniProtKB-UniRule"/>
</dbReference>
<dbReference type="SFLD" id="SFLDS00057">
    <property type="entry name" value="Glutaminase/Asparaginase"/>
    <property type="match status" value="1"/>
</dbReference>
<dbReference type="PANTHER" id="PTHR11707:SF28">
    <property type="entry name" value="60 KDA LYSOPHOSPHOLIPASE"/>
    <property type="match status" value="1"/>
</dbReference>
<dbReference type="RefSeq" id="WP_068680217.1">
    <property type="nucleotide sequence ID" value="NZ_LYPA01000031.1"/>
</dbReference>
<feature type="active site" description="O-isoaspartyl threonine intermediate" evidence="3">
    <location>
        <position position="71"/>
    </location>
</feature>
<dbReference type="AlphaFoldDB" id="A0A1A5YQG3"/>
<dbReference type="PRINTS" id="PR00139">
    <property type="entry name" value="ASNGLNASE"/>
</dbReference>
<dbReference type="InterPro" id="IPR006034">
    <property type="entry name" value="Asparaginase/glutaminase-like"/>
</dbReference>
<dbReference type="EMBL" id="LYPA01000031">
    <property type="protein sequence ID" value="OBR67818.1"/>
    <property type="molecule type" value="Genomic_DNA"/>
</dbReference>
<feature type="domain" description="SLH" evidence="7">
    <location>
        <begin position="640"/>
        <end position="700"/>
    </location>
</feature>
<sequence length="820" mass="86321">MTMQSKQTIWSRRLAPLLIMAMLTALLSVTAIRVQAETEAIVLPTFDIPPLSEAHINSPLPNVIVVATGGTLAGAARNGDKTSFQSYSAGTYPMADLIAELPVHKTADVASYQFGNKGSGGYTMKELYDLSLAVDAALEIYDSAVVTTGTDTMEEIAYFLDLTVRSPKPVVVTGAMRPWDVIGTDGPANLYQAIKVAGSNKTKWYGTVVMLNDVIHAAREVTKSNSHRMDTFESPMFGALGYVDDPAVRMYRLNARALKAGQEGWATPFDLRKISRDQLPIVDIVYNYQEAGGGAIRALVQDGAKGIVTAGTGAGGISSKMSAARAEAIKQGVTFVSTTRTGSGSIYSGGNGIIAGDNLNPQHARIMLMLSLAFSNDFNTMKGWFETVGTQDIAVEETEAPTWPPGSLLEVEASSSASLTLKWPAATDNVRVAEYAIYMAGQDAPLAKVPANANTYTVSSLSPSTAYTFVVKAIDSSGLESIGLTGSSTTLAAPSGGGGGIVTNPSEKTEATINPANGGTLSYGSEITVQVPQGALETAIQLIIEKLTGSGGWSQGPGTTLSPVYEVTKNTEGHFLKPVTLTLTFNSSLLGDGEKASIFYYDEISKKWIEMGGTVSGNRISVETDHFTKFSVFAVTDKQEPAPSFHDVTGHWAEANIAAAVSAGFINGYGDGTFRPDNKVTRAEFAVMLTGALKTEASTVKSSFTDEAAIPDWAKEAIATATAQGIVSGYPGGAFRPSASVTRSEMAVMIAKALKLPLDSSGASSYSDKASIPAWALGAVEALTSEGLMQGRSGNRFAPDATSTRAEAATLLMRVLQYKP</sequence>
<dbReference type="InterPro" id="IPR000906">
    <property type="entry name" value="ZU5_dom"/>
</dbReference>
<feature type="domain" description="ZU5" evidence="6">
    <location>
        <begin position="508"/>
        <end position="636"/>
    </location>
</feature>
<feature type="domain" description="SLH" evidence="7">
    <location>
        <begin position="765"/>
        <end position="820"/>
    </location>
</feature>
<accession>A0A1A5YQG3</accession>
<dbReference type="PROSITE" id="PS51272">
    <property type="entry name" value="SLH"/>
    <property type="match status" value="3"/>
</dbReference>
<dbReference type="GO" id="GO:0006528">
    <property type="term" value="P:asparagine metabolic process"/>
    <property type="evidence" value="ECO:0007669"/>
    <property type="project" value="InterPro"/>
</dbReference>
<evidence type="ECO:0000313" key="9">
    <source>
        <dbReference type="Proteomes" id="UP000092024"/>
    </source>
</evidence>
<keyword evidence="9" id="KW-1185">Reference proteome</keyword>
<evidence type="ECO:0000313" key="8">
    <source>
        <dbReference type="EMBL" id="OBR67818.1"/>
    </source>
</evidence>
<dbReference type="InterPro" id="IPR003961">
    <property type="entry name" value="FN3_dom"/>
</dbReference>
<protein>
    <submittedName>
        <fullName evidence="8">Asparaginase</fullName>
    </submittedName>
</protein>
<dbReference type="PROSITE" id="PS51145">
    <property type="entry name" value="ZU5"/>
    <property type="match status" value="1"/>
</dbReference>
<keyword evidence="2" id="KW-0378">Hydrolase</keyword>
<dbReference type="InterPro" id="IPR036116">
    <property type="entry name" value="FN3_sf"/>
</dbReference>
<evidence type="ECO:0000256" key="1">
    <source>
        <dbReference type="ARBA" id="ARBA00010518"/>
    </source>
</evidence>
<dbReference type="Gene3D" id="3.40.50.1170">
    <property type="entry name" value="L-asparaginase, N-terminal domain"/>
    <property type="match status" value="1"/>
</dbReference>
<dbReference type="InterPro" id="IPR037152">
    <property type="entry name" value="L-asparaginase_N_sf"/>
</dbReference>
<evidence type="ECO:0000259" key="5">
    <source>
        <dbReference type="PROSITE" id="PS50853"/>
    </source>
</evidence>
<comment type="similarity">
    <text evidence="1">Belongs to the asparaginase 1 family.</text>
</comment>
<dbReference type="Gene3D" id="2.60.40.10">
    <property type="entry name" value="Immunoglobulins"/>
    <property type="match status" value="1"/>
</dbReference>
<feature type="domain" description="Fibronectin type-III" evidence="5">
    <location>
        <begin position="404"/>
        <end position="495"/>
    </location>
</feature>
<evidence type="ECO:0000256" key="4">
    <source>
        <dbReference type="PIRSR" id="PIRSR001220-2"/>
    </source>
</evidence>
<dbReference type="PROSITE" id="PS51732">
    <property type="entry name" value="ASN_GLN_ASE_3"/>
    <property type="match status" value="1"/>
</dbReference>
<evidence type="ECO:0000259" key="7">
    <source>
        <dbReference type="PROSITE" id="PS51272"/>
    </source>
</evidence>
<dbReference type="InterPro" id="IPR027474">
    <property type="entry name" value="L-asparaginase_N"/>
</dbReference>
<dbReference type="SMART" id="SM00870">
    <property type="entry name" value="Asparaginase"/>
    <property type="match status" value="1"/>
</dbReference>
<dbReference type="STRING" id="1844972.A7K91_08815"/>
<gene>
    <name evidence="8" type="ORF">A7K91_08815</name>
</gene>
<dbReference type="Gene3D" id="2.60.220.30">
    <property type="match status" value="1"/>
</dbReference>
<dbReference type="CDD" id="cd08964">
    <property type="entry name" value="L-asparaginase_II"/>
    <property type="match status" value="1"/>
</dbReference>
<dbReference type="FunFam" id="3.40.50.1170:FF:000001">
    <property type="entry name" value="L-asparaginase 2"/>
    <property type="match status" value="1"/>
</dbReference>
<dbReference type="Pfam" id="PF17763">
    <property type="entry name" value="Asparaginase_C"/>
    <property type="match status" value="1"/>
</dbReference>
<dbReference type="Pfam" id="PF00710">
    <property type="entry name" value="Asparaginase"/>
    <property type="match status" value="1"/>
</dbReference>
<evidence type="ECO:0000256" key="3">
    <source>
        <dbReference type="PIRSR" id="PIRSR001220-1"/>
    </source>
</evidence>
<dbReference type="InterPro" id="IPR036152">
    <property type="entry name" value="Asp/glu_Ase-like_sf"/>
</dbReference>
<proteinExistence type="inferred from homology"/>
<reference evidence="8 9" key="1">
    <citation type="submission" date="2016-05" db="EMBL/GenBank/DDBJ databases">
        <title>Paenibacillus oryzae. sp. nov., isolated from the rice root.</title>
        <authorList>
            <person name="Zhang J."/>
            <person name="Zhang X."/>
        </authorList>
    </citation>
    <scope>NUCLEOTIDE SEQUENCE [LARGE SCALE GENOMIC DNA]</scope>
    <source>
        <strain evidence="8 9">1DrF-4</strain>
    </source>
</reference>
<dbReference type="InterPro" id="IPR027473">
    <property type="entry name" value="L-asparaginase_C"/>
</dbReference>